<dbReference type="Proteomes" id="UP001529510">
    <property type="component" value="Unassembled WGS sequence"/>
</dbReference>
<evidence type="ECO:0000313" key="3">
    <source>
        <dbReference type="Proteomes" id="UP001529510"/>
    </source>
</evidence>
<comment type="caution">
    <text evidence="2">The sequence shown here is derived from an EMBL/GenBank/DDBJ whole genome shotgun (WGS) entry which is preliminary data.</text>
</comment>
<feature type="region of interest" description="Disordered" evidence="1">
    <location>
        <begin position="31"/>
        <end position="70"/>
    </location>
</feature>
<organism evidence="2 3">
    <name type="scientific">Cirrhinus mrigala</name>
    <name type="common">Mrigala</name>
    <dbReference type="NCBI Taxonomy" id="683832"/>
    <lineage>
        <taxon>Eukaryota</taxon>
        <taxon>Metazoa</taxon>
        <taxon>Chordata</taxon>
        <taxon>Craniata</taxon>
        <taxon>Vertebrata</taxon>
        <taxon>Euteleostomi</taxon>
        <taxon>Actinopterygii</taxon>
        <taxon>Neopterygii</taxon>
        <taxon>Teleostei</taxon>
        <taxon>Ostariophysi</taxon>
        <taxon>Cypriniformes</taxon>
        <taxon>Cyprinidae</taxon>
        <taxon>Labeoninae</taxon>
        <taxon>Labeonini</taxon>
        <taxon>Cirrhinus</taxon>
    </lineage>
</organism>
<proteinExistence type="predicted"/>
<reference evidence="2 3" key="1">
    <citation type="submission" date="2024-05" db="EMBL/GenBank/DDBJ databases">
        <title>Genome sequencing and assembly of Indian major carp, Cirrhinus mrigala (Hamilton, 1822).</title>
        <authorList>
            <person name="Mohindra V."/>
            <person name="Chowdhury L.M."/>
            <person name="Lal K."/>
            <person name="Jena J.K."/>
        </authorList>
    </citation>
    <scope>NUCLEOTIDE SEQUENCE [LARGE SCALE GENOMIC DNA]</scope>
    <source>
        <strain evidence="2">CM1030</strain>
        <tissue evidence="2">Blood</tissue>
    </source>
</reference>
<feature type="non-terminal residue" evidence="2">
    <location>
        <position position="70"/>
    </location>
</feature>
<evidence type="ECO:0000313" key="2">
    <source>
        <dbReference type="EMBL" id="KAL0199185.1"/>
    </source>
</evidence>
<sequence>MEKMAASSSSPQREWEVIRKKWHDFASAAKARGAAVRRDRARTGGGPDLCLHSPLMRKRPWQSLEKQPHR</sequence>
<keyword evidence="3" id="KW-1185">Reference proteome</keyword>
<accession>A0ABD0RKX0</accession>
<protein>
    <submittedName>
        <fullName evidence="2">Uncharacterized protein</fullName>
    </submittedName>
</protein>
<dbReference type="EMBL" id="JAMKFB020000003">
    <property type="protein sequence ID" value="KAL0199185.1"/>
    <property type="molecule type" value="Genomic_DNA"/>
</dbReference>
<dbReference type="AlphaFoldDB" id="A0ABD0RKX0"/>
<gene>
    <name evidence="2" type="ORF">M9458_007725</name>
</gene>
<name>A0ABD0RKX0_CIRMR</name>
<evidence type="ECO:0000256" key="1">
    <source>
        <dbReference type="SAM" id="MobiDB-lite"/>
    </source>
</evidence>